<dbReference type="PANTHER" id="PTHR43802:SF1">
    <property type="entry name" value="IP11341P-RELATED"/>
    <property type="match status" value="1"/>
</dbReference>
<proteinExistence type="inferred from homology"/>
<name>A0A562UTC2_9SPHN</name>
<dbReference type="Pfam" id="PF00378">
    <property type="entry name" value="ECH_1"/>
    <property type="match status" value="1"/>
</dbReference>
<dbReference type="RefSeq" id="WP_083984816.1">
    <property type="nucleotide sequence ID" value="NZ_CP015963.1"/>
</dbReference>
<evidence type="ECO:0000256" key="2">
    <source>
        <dbReference type="ARBA" id="ARBA00023239"/>
    </source>
</evidence>
<dbReference type="Proteomes" id="UP000320547">
    <property type="component" value="Unassembled WGS sequence"/>
</dbReference>
<evidence type="ECO:0000313" key="4">
    <source>
        <dbReference type="EMBL" id="TWJ08841.1"/>
    </source>
</evidence>
<dbReference type="STRING" id="476157.GCA_001663155_00284"/>
<comment type="similarity">
    <text evidence="1">Belongs to the enoyl-CoA hydratase/isomerase family.</text>
</comment>
<reference evidence="4 5" key="1">
    <citation type="submission" date="2019-07" db="EMBL/GenBank/DDBJ databases">
        <title>Genomic Encyclopedia of Archaeal and Bacterial Type Strains, Phase II (KMG-II): from individual species to whole genera.</title>
        <authorList>
            <person name="Goeker M."/>
        </authorList>
    </citation>
    <scope>NUCLEOTIDE SEQUENCE [LARGE SCALE GENOMIC DNA]</scope>
    <source>
        <strain evidence="4 5">ATCC BAA-2084</strain>
    </source>
</reference>
<dbReference type="InterPro" id="IPR001753">
    <property type="entry name" value="Enoyl-CoA_hydra/iso"/>
</dbReference>
<sequence>MSEDLVLLDIEDGVATVTLNRPQAMNALSKALRSQLYQVMKQVDGDDSVRAVILTGAGERAFTAGLDLKELGSEEGALGAANAEGADENPVKAIELCRKPVIGAINGVAITGGFEVAIACDVLIASTNARFADTHARVGIVPGWGLSQKLSRMIGISRAKELSFTGNFLDAQTAKVWGLVNHVVEPVELLPLARKLANDMASIDPAFLAQYKKLIDDGYARSFSDGMALEAELSSAANSAVTPEEVEARREAVQARARQQD</sequence>
<keyword evidence="5" id="KW-1185">Reference proteome</keyword>
<dbReference type="OrthoDB" id="9802898at2"/>
<feature type="region of interest" description="Disordered" evidence="3">
    <location>
        <begin position="240"/>
        <end position="261"/>
    </location>
</feature>
<keyword evidence="2" id="KW-0456">Lyase</keyword>
<dbReference type="AlphaFoldDB" id="A0A562UTC2"/>
<dbReference type="NCBIfam" id="NF004840">
    <property type="entry name" value="PRK06190.1"/>
    <property type="match status" value="1"/>
</dbReference>
<dbReference type="EMBL" id="VLLK01000001">
    <property type="protein sequence ID" value="TWJ08841.1"/>
    <property type="molecule type" value="Genomic_DNA"/>
</dbReference>
<accession>A0A562UTC2</accession>
<dbReference type="InterPro" id="IPR029045">
    <property type="entry name" value="ClpP/crotonase-like_dom_sf"/>
</dbReference>
<dbReference type="CDD" id="cd06558">
    <property type="entry name" value="crotonase-like"/>
    <property type="match status" value="1"/>
</dbReference>
<protein>
    <submittedName>
        <fullName evidence="4">Short chain enoyl-CoA hydratase</fullName>
    </submittedName>
</protein>
<organism evidence="4 5">
    <name type="scientific">Altererythrobacter ishigakiensis</name>
    <dbReference type="NCBI Taxonomy" id="476157"/>
    <lineage>
        <taxon>Bacteria</taxon>
        <taxon>Pseudomonadati</taxon>
        <taxon>Pseudomonadota</taxon>
        <taxon>Alphaproteobacteria</taxon>
        <taxon>Sphingomonadales</taxon>
        <taxon>Erythrobacteraceae</taxon>
        <taxon>Altererythrobacter</taxon>
    </lineage>
</organism>
<evidence type="ECO:0000256" key="1">
    <source>
        <dbReference type="ARBA" id="ARBA00005254"/>
    </source>
</evidence>
<feature type="compositionally biased region" description="Basic and acidic residues" evidence="3">
    <location>
        <begin position="246"/>
        <end position="261"/>
    </location>
</feature>
<gene>
    <name evidence="4" type="ORF">JN10_0460</name>
</gene>
<dbReference type="SUPFAM" id="SSF52096">
    <property type="entry name" value="ClpP/crotonase"/>
    <property type="match status" value="1"/>
</dbReference>
<dbReference type="FunFam" id="3.90.226.10:FF:000009">
    <property type="entry name" value="Carnitinyl-CoA dehydratase"/>
    <property type="match status" value="1"/>
</dbReference>
<dbReference type="Gene3D" id="3.90.226.10">
    <property type="entry name" value="2-enoyl-CoA Hydratase, Chain A, domain 1"/>
    <property type="match status" value="1"/>
</dbReference>
<dbReference type="PANTHER" id="PTHR43802">
    <property type="entry name" value="ENOYL-COA HYDRATASE"/>
    <property type="match status" value="1"/>
</dbReference>
<evidence type="ECO:0000256" key="3">
    <source>
        <dbReference type="SAM" id="MobiDB-lite"/>
    </source>
</evidence>
<evidence type="ECO:0000313" key="5">
    <source>
        <dbReference type="Proteomes" id="UP000320547"/>
    </source>
</evidence>
<dbReference type="GO" id="GO:0016829">
    <property type="term" value="F:lyase activity"/>
    <property type="evidence" value="ECO:0007669"/>
    <property type="project" value="UniProtKB-KW"/>
</dbReference>
<comment type="caution">
    <text evidence="4">The sequence shown here is derived from an EMBL/GenBank/DDBJ whole genome shotgun (WGS) entry which is preliminary data.</text>
</comment>